<protein>
    <submittedName>
        <fullName evidence="1">Uncharacterized protein</fullName>
    </submittedName>
</protein>
<gene>
    <name evidence="1" type="ORF">RND71_015575</name>
</gene>
<dbReference type="EMBL" id="JAVYJV010000008">
    <property type="protein sequence ID" value="KAK4364217.1"/>
    <property type="molecule type" value="Genomic_DNA"/>
</dbReference>
<proteinExistence type="predicted"/>
<sequence>MDGKGGELKIQLEACSVGSNPGGSNLLSYGIKNEKEFEKIRADLVHSCLRLGALRTNWVVLSTDQRRYVKANHFFLLACSM</sequence>
<organism evidence="1 2">
    <name type="scientific">Anisodus tanguticus</name>
    <dbReference type="NCBI Taxonomy" id="243964"/>
    <lineage>
        <taxon>Eukaryota</taxon>
        <taxon>Viridiplantae</taxon>
        <taxon>Streptophyta</taxon>
        <taxon>Embryophyta</taxon>
        <taxon>Tracheophyta</taxon>
        <taxon>Spermatophyta</taxon>
        <taxon>Magnoliopsida</taxon>
        <taxon>eudicotyledons</taxon>
        <taxon>Gunneridae</taxon>
        <taxon>Pentapetalae</taxon>
        <taxon>asterids</taxon>
        <taxon>lamiids</taxon>
        <taxon>Solanales</taxon>
        <taxon>Solanaceae</taxon>
        <taxon>Solanoideae</taxon>
        <taxon>Hyoscyameae</taxon>
        <taxon>Anisodus</taxon>
    </lineage>
</organism>
<keyword evidence="2" id="KW-1185">Reference proteome</keyword>
<evidence type="ECO:0000313" key="2">
    <source>
        <dbReference type="Proteomes" id="UP001291623"/>
    </source>
</evidence>
<name>A0AAE1S7D1_9SOLA</name>
<evidence type="ECO:0000313" key="1">
    <source>
        <dbReference type="EMBL" id="KAK4364217.1"/>
    </source>
</evidence>
<reference evidence="1" key="1">
    <citation type="submission" date="2023-12" db="EMBL/GenBank/DDBJ databases">
        <title>Genome assembly of Anisodus tanguticus.</title>
        <authorList>
            <person name="Wang Y.-J."/>
        </authorList>
    </citation>
    <scope>NUCLEOTIDE SEQUENCE</scope>
    <source>
        <strain evidence="1">KB-2021</strain>
        <tissue evidence="1">Leaf</tissue>
    </source>
</reference>
<dbReference type="Proteomes" id="UP001291623">
    <property type="component" value="Unassembled WGS sequence"/>
</dbReference>
<dbReference type="AlphaFoldDB" id="A0AAE1S7D1"/>
<accession>A0AAE1S7D1</accession>
<comment type="caution">
    <text evidence="1">The sequence shown here is derived from an EMBL/GenBank/DDBJ whole genome shotgun (WGS) entry which is preliminary data.</text>
</comment>